<feature type="compositionally biased region" description="Polar residues" evidence="2">
    <location>
        <begin position="168"/>
        <end position="179"/>
    </location>
</feature>
<dbReference type="Pfam" id="PF00620">
    <property type="entry name" value="RhoGAP"/>
    <property type="match status" value="1"/>
</dbReference>
<feature type="compositionally biased region" description="Basic and acidic residues" evidence="2">
    <location>
        <begin position="538"/>
        <end position="572"/>
    </location>
</feature>
<keyword evidence="1" id="KW-0343">GTPase activation</keyword>
<dbReference type="EMBL" id="QWIJ01000074">
    <property type="protein sequence ID" value="RMX88325.1"/>
    <property type="molecule type" value="Genomic_DNA"/>
</dbReference>
<dbReference type="SUPFAM" id="SSF48350">
    <property type="entry name" value="GTPase activation domain, GAP"/>
    <property type="match status" value="1"/>
</dbReference>
<dbReference type="PANTHER" id="PTHR23176:SF129">
    <property type="entry name" value="RHO GTPASE ACTIVATING PROTEIN AT 16F, ISOFORM E-RELATED"/>
    <property type="match status" value="1"/>
</dbReference>
<feature type="compositionally biased region" description="Basic residues" evidence="2">
    <location>
        <begin position="573"/>
        <end position="582"/>
    </location>
</feature>
<dbReference type="GO" id="GO:0007165">
    <property type="term" value="P:signal transduction"/>
    <property type="evidence" value="ECO:0007669"/>
    <property type="project" value="InterPro"/>
</dbReference>
<dbReference type="CDD" id="cd13277">
    <property type="entry name" value="PH_Bem3"/>
    <property type="match status" value="1"/>
</dbReference>
<feature type="region of interest" description="Disordered" evidence="2">
    <location>
        <begin position="96"/>
        <end position="115"/>
    </location>
</feature>
<dbReference type="Gene3D" id="2.30.29.30">
    <property type="entry name" value="Pleckstrin-homology domain (PH domain)/Phosphotyrosine-binding domain (PTB)"/>
    <property type="match status" value="1"/>
</dbReference>
<feature type="compositionally biased region" description="Acidic residues" evidence="2">
    <location>
        <begin position="527"/>
        <end position="537"/>
    </location>
</feature>
<evidence type="ECO:0000256" key="1">
    <source>
        <dbReference type="ARBA" id="ARBA00022468"/>
    </source>
</evidence>
<proteinExistence type="predicted"/>
<dbReference type="InterPro" id="IPR008936">
    <property type="entry name" value="Rho_GTPase_activation_prot"/>
</dbReference>
<feature type="region of interest" description="Disordered" evidence="2">
    <location>
        <begin position="387"/>
        <end position="608"/>
    </location>
</feature>
<dbReference type="PROSITE" id="PS50238">
    <property type="entry name" value="RHOGAP"/>
    <property type="match status" value="1"/>
</dbReference>
<dbReference type="SMART" id="SM00324">
    <property type="entry name" value="RhoGAP"/>
    <property type="match status" value="1"/>
</dbReference>
<evidence type="ECO:0008006" key="7">
    <source>
        <dbReference type="Google" id="ProtNLM"/>
    </source>
</evidence>
<dbReference type="CDD" id="cd06093">
    <property type="entry name" value="PX_domain"/>
    <property type="match status" value="1"/>
</dbReference>
<reference evidence="5 6" key="1">
    <citation type="journal article" date="2018" name="BMC Genomics">
        <title>Genomic evidence for intraspecific hybridization in a clonal and extremely halotolerant yeast.</title>
        <authorList>
            <person name="Gostincar C."/>
            <person name="Stajich J.E."/>
            <person name="Zupancic J."/>
            <person name="Zalar P."/>
            <person name="Gunde-Cimerman N."/>
        </authorList>
    </citation>
    <scope>NUCLEOTIDE SEQUENCE [LARGE SCALE GENOMIC DNA]</scope>
    <source>
        <strain evidence="5 6">EXF-6656</strain>
    </source>
</reference>
<feature type="compositionally biased region" description="Polar residues" evidence="2">
    <location>
        <begin position="242"/>
        <end position="257"/>
    </location>
</feature>
<dbReference type="InterPro" id="IPR050729">
    <property type="entry name" value="Rho-GAP"/>
</dbReference>
<dbReference type="Proteomes" id="UP000281245">
    <property type="component" value="Unassembled WGS sequence"/>
</dbReference>
<evidence type="ECO:0000259" key="3">
    <source>
        <dbReference type="PROSITE" id="PS50003"/>
    </source>
</evidence>
<feature type="compositionally biased region" description="Low complexity" evidence="2">
    <location>
        <begin position="465"/>
        <end position="482"/>
    </location>
</feature>
<dbReference type="SMART" id="SM00233">
    <property type="entry name" value="PH"/>
    <property type="match status" value="1"/>
</dbReference>
<comment type="caution">
    <text evidence="5">The sequence shown here is derived from an EMBL/GenBank/DDBJ whole genome shotgun (WGS) entry which is preliminary data.</text>
</comment>
<dbReference type="InterPro" id="IPR036871">
    <property type="entry name" value="PX_dom_sf"/>
</dbReference>
<feature type="compositionally biased region" description="Polar residues" evidence="2">
    <location>
        <begin position="1070"/>
        <end position="1080"/>
    </location>
</feature>
<feature type="compositionally biased region" description="Low complexity" evidence="2">
    <location>
        <begin position="646"/>
        <end position="655"/>
    </location>
</feature>
<dbReference type="GO" id="GO:0005096">
    <property type="term" value="F:GTPase activator activity"/>
    <property type="evidence" value="ECO:0007669"/>
    <property type="project" value="UniProtKB-KW"/>
</dbReference>
<organism evidence="5 6">
    <name type="scientific">Hortaea werneckii</name>
    <name type="common">Black yeast</name>
    <name type="synonym">Cladosporium werneckii</name>
    <dbReference type="NCBI Taxonomy" id="91943"/>
    <lineage>
        <taxon>Eukaryota</taxon>
        <taxon>Fungi</taxon>
        <taxon>Dikarya</taxon>
        <taxon>Ascomycota</taxon>
        <taxon>Pezizomycotina</taxon>
        <taxon>Dothideomycetes</taxon>
        <taxon>Dothideomycetidae</taxon>
        <taxon>Mycosphaerellales</taxon>
        <taxon>Teratosphaeriaceae</taxon>
        <taxon>Hortaea</taxon>
    </lineage>
</organism>
<feature type="domain" description="PH" evidence="3">
    <location>
        <begin position="926"/>
        <end position="1037"/>
    </location>
</feature>
<feature type="compositionally biased region" description="Basic and acidic residues" evidence="2">
    <location>
        <begin position="1545"/>
        <end position="1554"/>
    </location>
</feature>
<feature type="region of interest" description="Disordered" evidence="2">
    <location>
        <begin position="1041"/>
        <end position="1084"/>
    </location>
</feature>
<dbReference type="Pfam" id="PF00169">
    <property type="entry name" value="PH"/>
    <property type="match status" value="1"/>
</dbReference>
<feature type="compositionally biased region" description="Basic and acidic residues" evidence="2">
    <location>
        <begin position="207"/>
        <end position="216"/>
    </location>
</feature>
<evidence type="ECO:0000259" key="4">
    <source>
        <dbReference type="PROSITE" id="PS50238"/>
    </source>
</evidence>
<feature type="compositionally biased region" description="Pro residues" evidence="2">
    <location>
        <begin position="695"/>
        <end position="705"/>
    </location>
</feature>
<feature type="region of interest" description="Disordered" evidence="2">
    <location>
        <begin position="326"/>
        <end position="373"/>
    </location>
</feature>
<feature type="region of interest" description="Disordered" evidence="2">
    <location>
        <begin position="637"/>
        <end position="761"/>
    </location>
</feature>
<dbReference type="OrthoDB" id="185175at2759"/>
<dbReference type="InterPro" id="IPR011993">
    <property type="entry name" value="PH-like_dom_sf"/>
</dbReference>
<sequence length="1554" mass="167100">MQWNIRRQHVKEGSSGVTRVWEFGLSAVVPRTTNERLEAVEEDTPAGPRIAANDDHSLLMRITLGERHAQDQGCGRFCPLAPSGALVGLSGSHHLYHSETGESTSPQPAAGFDDGAVGHLRVWQPAQSASLPVDRVRAPNPAKRAANSPELEAIRNAATRDALKEEAQQTAASGSSRNVSAPVLAGAQQCSSPPSSPDMSSSSSRPAHREALRTVDGKPTMPRNVSIDSTVSSVSSGTAASQRANGTSANRIPPENVSSQDASALIVSAGSAEAAVMKLLNEKNQAASHNAQLWRLVEKQRSMIMGLNKDLEKSLKEKERYRKKLKDSLVQSQSAPLLSPRVGTKDAEDTEAKESPAPTERSSEAATVVPAIPEQMKGFALENRKISDASDVDSMGPDRSDSPQDAAHAPMPGIPATPQTGSSTSTAAQDRDTTGIAARAHPGSKHGISTIRPNLNTATPPISPKSPKLPSSPHSPSNVSSSLDGKANLGAPNQNLSSPKSATRKAPPAPLQLSPRAAAPVTNNLVEDSESEYEEEPESARAEQVTRGRRKTREDDDREREEIAVREMEARSRSKKEKKSKSRPAEQAEMPANIPSEAALQPDAVQPHSDNRATILAYQDMADPAAMIRQRAYSDAAGLQKSNTAPSLMSPGLPMSPRPIDKPLNSPMPRAPKNAIPMSPRAGFNGGLPLSPRAPRQPIPLPPQTPLAVASPHLARAETYHHQGQSSEGSISDRLRPSPDPSPELERPSMSSDPNPKSPGEVYRGLVVEQYPDLLLPPNALPSIYVKISSSRMKPSRQSYVAPRYSDESPVLTLAVHERSDNKQLWRIEKTLAALVALDSQIKTVCGFRDRLPDKALFTGHAPAKMDARRAAIDAYFDRMLESVQDERAAKVVCKFLSADAMGAESAEYFPSVGDGRPDTPVAKLRTQRAGYLTKRGKNFGGWKARYFVLDGPNLKYFEAPGGAHLGLIKLQNAQIGKQSTNAIQNTQDDEDNQFRHAFLILEPKKKDSTSLVRHVLCAESDEERDAWVEALLQYVDYRSDEEDSASTKGQQFVRAAPENGDVRGPRVQKSMSELPSSTGVGADQAGVDGLRTMSYNDTVAGQAPVIGPAATQKTGSPSPPYDGSFTPSTASTASSHPTISGPTNVHVISNAGDWGMKAPPTPHGKDHSKDKKRSMFAAFRGRSSSDLASSMMSPGLTPTDQKRPSGIRAVFGVPLAEAVEYAHPADATTELPAVVYRCIEYLTVKNAIAEEGIFRLSGSNAVIKGLKDRFNTEGDVNLVVDDRNYDIHAVASLMKLYFRELPASILTRELHLDFIQCQELQRQGKLNALNVLVNKLAKPNRALLQALSAFLGTIVDNSEVNKMNVRNGKCKMCNCSGTVTNISAVGIVFAPTLNVPAPLITSFVEDQGFIFGAPVDEAESPISASEMTAPALPADPIRSPRKQMFSDLPTPGYHQTAFQSYGGMMPMQPSYAQYQMAPQGEGGYGSLNDALRSPGLPKSPAPAPYPPQHQQHQSTPRSKRRESGMGLLSATGFGGPHRKPSSSKLREEQGTSF</sequence>
<dbReference type="GO" id="GO:0005938">
    <property type="term" value="C:cell cortex"/>
    <property type="evidence" value="ECO:0007669"/>
    <property type="project" value="UniProtKB-ARBA"/>
</dbReference>
<accession>A0A3M6XBW8</accession>
<dbReference type="VEuPathDB" id="FungiDB:BTJ68_04980"/>
<feature type="compositionally biased region" description="Pro residues" evidence="2">
    <location>
        <begin position="1498"/>
        <end position="1508"/>
    </location>
</feature>
<evidence type="ECO:0000256" key="2">
    <source>
        <dbReference type="SAM" id="MobiDB-lite"/>
    </source>
</evidence>
<dbReference type="PROSITE" id="PS50003">
    <property type="entry name" value="PH_DOMAIN"/>
    <property type="match status" value="1"/>
</dbReference>
<protein>
    <recommendedName>
        <fullName evidence="7">RhoGAP-domain-containing protein</fullName>
    </recommendedName>
</protein>
<evidence type="ECO:0000313" key="6">
    <source>
        <dbReference type="Proteomes" id="UP000281245"/>
    </source>
</evidence>
<feature type="region of interest" description="Disordered" evidence="2">
    <location>
        <begin position="1108"/>
        <end position="1144"/>
    </location>
</feature>
<feature type="region of interest" description="Disordered" evidence="2">
    <location>
        <begin position="1477"/>
        <end position="1554"/>
    </location>
</feature>
<feature type="compositionally biased region" description="Polar residues" evidence="2">
    <location>
        <begin position="491"/>
        <end position="501"/>
    </location>
</feature>
<dbReference type="SUPFAM" id="SSF50729">
    <property type="entry name" value="PH domain-like"/>
    <property type="match status" value="1"/>
</dbReference>
<dbReference type="Gene3D" id="1.10.555.10">
    <property type="entry name" value="Rho GTPase activation protein"/>
    <property type="match status" value="1"/>
</dbReference>
<feature type="compositionally biased region" description="Basic and acidic residues" evidence="2">
    <location>
        <begin position="343"/>
        <end position="354"/>
    </location>
</feature>
<evidence type="ECO:0000313" key="5">
    <source>
        <dbReference type="EMBL" id="RMX88325.1"/>
    </source>
</evidence>
<feature type="region of interest" description="Disordered" evidence="2">
    <location>
        <begin position="127"/>
        <end position="257"/>
    </location>
</feature>
<gene>
    <name evidence="5" type="ORF">D0869_01692</name>
</gene>
<dbReference type="Gene3D" id="3.30.1520.10">
    <property type="entry name" value="Phox-like domain"/>
    <property type="match status" value="1"/>
</dbReference>
<dbReference type="GO" id="GO:0035091">
    <property type="term" value="F:phosphatidylinositol binding"/>
    <property type="evidence" value="ECO:0007669"/>
    <property type="project" value="InterPro"/>
</dbReference>
<dbReference type="InterPro" id="IPR001849">
    <property type="entry name" value="PH_domain"/>
</dbReference>
<feature type="region of interest" description="Disordered" evidence="2">
    <location>
        <begin position="1182"/>
        <end position="1205"/>
    </location>
</feature>
<feature type="compositionally biased region" description="Low complexity" evidence="2">
    <location>
        <begin position="191"/>
        <end position="205"/>
    </location>
</feature>
<feature type="compositionally biased region" description="Low complexity" evidence="2">
    <location>
        <begin position="1185"/>
        <end position="1194"/>
    </location>
</feature>
<dbReference type="InterPro" id="IPR000198">
    <property type="entry name" value="RhoGAP_dom"/>
</dbReference>
<name>A0A3M6XBW8_HORWE</name>
<feature type="compositionally biased region" description="Low complexity" evidence="2">
    <location>
        <begin position="229"/>
        <end position="241"/>
    </location>
</feature>
<dbReference type="PANTHER" id="PTHR23176">
    <property type="entry name" value="RHO/RAC/CDC GTPASE-ACTIVATING PROTEIN"/>
    <property type="match status" value="1"/>
</dbReference>
<feature type="domain" description="Rho-GAP" evidence="4">
    <location>
        <begin position="1214"/>
        <end position="1423"/>
    </location>
</feature>
<feature type="compositionally biased region" description="Low complexity" evidence="2">
    <location>
        <begin position="1125"/>
        <end position="1141"/>
    </location>
</feature>
<feature type="compositionally biased region" description="Polar residues" evidence="2">
    <location>
        <begin position="417"/>
        <end position="428"/>
    </location>
</feature>
<dbReference type="FunFam" id="2.30.29.30:FF:000452">
    <property type="entry name" value="Rho GTPase activator (Bem3)"/>
    <property type="match status" value="1"/>
</dbReference>